<dbReference type="Proteomes" id="UP000272025">
    <property type="component" value="Unassembled WGS sequence"/>
</dbReference>
<feature type="compositionally biased region" description="Polar residues" evidence="1">
    <location>
        <begin position="139"/>
        <end position="148"/>
    </location>
</feature>
<dbReference type="OrthoDB" id="5418088at2759"/>
<feature type="compositionally biased region" description="Basic and acidic residues" evidence="1">
    <location>
        <begin position="516"/>
        <end position="540"/>
    </location>
</feature>
<feature type="compositionally biased region" description="Basic and acidic residues" evidence="1">
    <location>
        <begin position="852"/>
        <end position="867"/>
    </location>
</feature>
<feature type="region of interest" description="Disordered" evidence="1">
    <location>
        <begin position="1"/>
        <end position="24"/>
    </location>
</feature>
<dbReference type="PANTHER" id="PTHR42081">
    <property type="entry name" value="ZINC FINGER PROTEIN DHHC DOMAIN CONTAINING PROTEIN"/>
    <property type="match status" value="1"/>
</dbReference>
<feature type="compositionally biased region" description="Basic and acidic residues" evidence="1">
    <location>
        <begin position="632"/>
        <end position="675"/>
    </location>
</feature>
<evidence type="ECO:0000259" key="2">
    <source>
        <dbReference type="Pfam" id="PF26118"/>
    </source>
</evidence>
<name>A0A3N2PLG9_SODAK</name>
<evidence type="ECO:0000313" key="3">
    <source>
        <dbReference type="EMBL" id="ROT35363.1"/>
    </source>
</evidence>
<feature type="compositionally biased region" description="Basic and acidic residues" evidence="1">
    <location>
        <begin position="407"/>
        <end position="468"/>
    </location>
</feature>
<feature type="compositionally biased region" description="Basic and acidic residues" evidence="1">
    <location>
        <begin position="556"/>
        <end position="605"/>
    </location>
</feature>
<feature type="region of interest" description="Disordered" evidence="1">
    <location>
        <begin position="42"/>
        <end position="380"/>
    </location>
</feature>
<dbReference type="EMBL" id="ML119061">
    <property type="protein sequence ID" value="ROT35363.1"/>
    <property type="molecule type" value="Genomic_DNA"/>
</dbReference>
<feature type="compositionally biased region" description="Basic and acidic residues" evidence="1">
    <location>
        <begin position="697"/>
        <end position="728"/>
    </location>
</feature>
<dbReference type="RefSeq" id="XP_028463169.1">
    <property type="nucleotide sequence ID" value="XM_028608446.1"/>
</dbReference>
<evidence type="ECO:0000313" key="4">
    <source>
        <dbReference type="Proteomes" id="UP000272025"/>
    </source>
</evidence>
<dbReference type="AlphaFoldDB" id="A0A3N2PLG9"/>
<proteinExistence type="predicted"/>
<feature type="compositionally biased region" description="Low complexity" evidence="1">
    <location>
        <begin position="492"/>
        <end position="502"/>
    </location>
</feature>
<accession>A0A3N2PLG9</accession>
<dbReference type="STRING" id="1314773.A0A3N2PLG9"/>
<keyword evidence="4" id="KW-1185">Reference proteome</keyword>
<feature type="compositionally biased region" description="Basic and acidic residues" evidence="1">
    <location>
        <begin position="223"/>
        <end position="245"/>
    </location>
</feature>
<dbReference type="PANTHER" id="PTHR42081:SF1">
    <property type="entry name" value="ZINC FINGER PROTEIN DHHC DOMAIN CONTAINING PROTEIN"/>
    <property type="match status" value="1"/>
</dbReference>
<feature type="compositionally biased region" description="Low complexity" evidence="1">
    <location>
        <begin position="57"/>
        <end position="75"/>
    </location>
</feature>
<feature type="domain" description="DUF8035" evidence="2">
    <location>
        <begin position="765"/>
        <end position="817"/>
    </location>
</feature>
<feature type="compositionally biased region" description="Basic and acidic residues" evidence="1">
    <location>
        <begin position="344"/>
        <end position="369"/>
    </location>
</feature>
<feature type="region of interest" description="Disordered" evidence="1">
    <location>
        <begin position="806"/>
        <end position="873"/>
    </location>
</feature>
<protein>
    <recommendedName>
        <fullName evidence="2">DUF8035 domain-containing protein</fullName>
    </recommendedName>
</protein>
<dbReference type="Pfam" id="PF26118">
    <property type="entry name" value="DUF8035"/>
    <property type="match status" value="1"/>
</dbReference>
<feature type="region of interest" description="Disordered" evidence="1">
    <location>
        <begin position="396"/>
        <end position="762"/>
    </location>
</feature>
<feature type="compositionally biased region" description="Basic and acidic residues" evidence="1">
    <location>
        <begin position="815"/>
        <end position="845"/>
    </location>
</feature>
<sequence>MEPRYSRYGYPRPRSPTFNPARASMPSSVGFTSMYGGDIQVMPPSSRYQPVGSRGYTAAGPPANPPAAATTTATPSYAVPKDPLTRGPTIREPSRAHRSSTIDSAATRPVIVTTTQPRTQHGASHSHHTSPSRDEFRASDSQFYTQPASSSIRSRSHHRGTSYAGTTDDYSYLRSADTLLSSRPDPYRPSRPAVLYSGQSRHDPAAIDYGDAGYEYTTPSDLARYDLSHERPSRSRRRESLDRGYHRPTVNVPTDIGRPYANATGAGTRYDSRGGPPPTTRGFDRISRGPTASAPYDSNPLPPSIPPARAGGTYVEPAAPPAVDPKTSRRRPVSVYQEPAPRSSHHEDYYRSREEDRNYRQLKDLERQYDPPYEPVHGVYRDDDIATRGFGILTTDGARADPVTVGSEHDERRETRREYRVPGEDRRGGSDEEIKYPSGRETRGTRDDDWKRSREPFRPEKDTKDPGQRHSQASDEEPERVRFRDEVGTGLGVAAAALGLGHAAKKDETPAEESEKESRRRSQEEEIQRDRDRERRREREKEEEEVAAAAAAAARSAERAERHKAREESTDRKDHSDGETRDRHRREAEAFRGDEPVRASTRDDGLADEDDKTAGKPRRSRVTSAFDPTDTNDLRDLREQLSDMKASDSPKERKGDKPTVAEREEDMARTTRQELPRGNPAALSQQSSSMLVEVDESQARGREVVPRKAEEKQVRVVSPPRDKHDKPLKSILKPPRKFPEEENPIREGVAPHKDDKKLREVPSNARWTKISRRVVNPEALTIGKERFEVRDDFVIVLRVLSSEEIKEYATATAQLREKERERERGKERDRERERDQRPEEDERPRQYRHHRRDDDYERYDEERDRDRERHRRH</sequence>
<reference evidence="3 4" key="1">
    <citation type="journal article" date="2018" name="Mol. Ecol.">
        <title>The obligate alkalophilic soda-lake fungus Sodiomyces alkalinus has shifted to a protein diet.</title>
        <authorList>
            <person name="Grum-Grzhimaylo A.A."/>
            <person name="Falkoski D.L."/>
            <person name="van den Heuvel J."/>
            <person name="Valero-Jimenez C.A."/>
            <person name="Min B."/>
            <person name="Choi I.G."/>
            <person name="Lipzen A."/>
            <person name="Daum C.G."/>
            <person name="Aanen D.K."/>
            <person name="Tsang A."/>
            <person name="Henrissat B."/>
            <person name="Bilanenko E.N."/>
            <person name="de Vries R.P."/>
            <person name="van Kan J.A.L."/>
            <person name="Grigoriev I.V."/>
            <person name="Debets A.J.M."/>
        </authorList>
    </citation>
    <scope>NUCLEOTIDE SEQUENCE [LARGE SCALE GENOMIC DNA]</scope>
    <source>
        <strain evidence="3 4">F11</strain>
    </source>
</reference>
<feature type="compositionally biased region" description="Polar residues" evidence="1">
    <location>
        <begin position="112"/>
        <end position="123"/>
    </location>
</feature>
<dbReference type="InterPro" id="IPR058348">
    <property type="entry name" value="DUF8035"/>
</dbReference>
<evidence type="ECO:0000256" key="1">
    <source>
        <dbReference type="SAM" id="MobiDB-lite"/>
    </source>
</evidence>
<gene>
    <name evidence="3" type="ORF">SODALDRAFT_284116</name>
</gene>
<feature type="compositionally biased region" description="Low complexity" evidence="1">
    <location>
        <begin position="1"/>
        <end position="16"/>
    </location>
</feature>
<feature type="compositionally biased region" description="Basic and acidic residues" evidence="1">
    <location>
        <begin position="737"/>
        <end position="760"/>
    </location>
</feature>
<organism evidence="3 4">
    <name type="scientific">Sodiomyces alkalinus (strain CBS 110278 / VKM F-3762 / F11)</name>
    <name type="common">Alkaliphilic filamentous fungus</name>
    <dbReference type="NCBI Taxonomy" id="1314773"/>
    <lineage>
        <taxon>Eukaryota</taxon>
        <taxon>Fungi</taxon>
        <taxon>Dikarya</taxon>
        <taxon>Ascomycota</taxon>
        <taxon>Pezizomycotina</taxon>
        <taxon>Sordariomycetes</taxon>
        <taxon>Hypocreomycetidae</taxon>
        <taxon>Glomerellales</taxon>
        <taxon>Plectosphaerellaceae</taxon>
        <taxon>Sodiomyces</taxon>
    </lineage>
</organism>
<dbReference type="GeneID" id="39576924"/>